<gene>
    <name evidence="4" type="ORF">F3Y22_tig00111008pilonHSYRG00023</name>
</gene>
<sequence>MFSVSGDGQGFLGKLLPSLLLFVFALLGSWVVAFIATTGVRLGPLLESSAGTWQRRSGEKTVGSRMEAGAAPRGPRVSNPRVSLWNHVDRWIVSDPTVVMRRLRMIREDPSVTPFVNELQRRIQLHYQANQSKLQNQNEEAKAEENQEGKTILPFEFVALEACLEAACGCLESEVRDELEHLLDDDDDMADMYLTEKQQIENSSSASLNERDESVEQGEEVVEPDNDDRH</sequence>
<keyword evidence="5" id="KW-1185">Reference proteome</keyword>
<name>A0A6A2Z737_HIBSY</name>
<keyword evidence="3" id="KW-0812">Transmembrane</keyword>
<dbReference type="GO" id="GO:0015095">
    <property type="term" value="F:magnesium ion transmembrane transporter activity"/>
    <property type="evidence" value="ECO:0007669"/>
    <property type="project" value="TreeGrafter"/>
</dbReference>
<dbReference type="Proteomes" id="UP000436088">
    <property type="component" value="Unassembled WGS sequence"/>
</dbReference>
<evidence type="ECO:0000256" key="1">
    <source>
        <dbReference type="ARBA" id="ARBA00007535"/>
    </source>
</evidence>
<evidence type="ECO:0000256" key="2">
    <source>
        <dbReference type="SAM" id="MobiDB-lite"/>
    </source>
</evidence>
<dbReference type="Gene3D" id="1.20.58.340">
    <property type="entry name" value="Magnesium transport protein CorA, transmembrane region"/>
    <property type="match status" value="2"/>
</dbReference>
<proteinExistence type="inferred from homology"/>
<accession>A0A6A2Z737</accession>
<comment type="similarity">
    <text evidence="1">Belongs to the CorA metal ion transporter (MIT) (TC 1.A.35.5) family.</text>
</comment>
<feature type="transmembrane region" description="Helical" evidence="3">
    <location>
        <begin position="15"/>
        <end position="36"/>
    </location>
</feature>
<protein>
    <submittedName>
        <fullName evidence="4">Uncharacterized protein</fullName>
    </submittedName>
</protein>
<comment type="caution">
    <text evidence="4">The sequence shown here is derived from an EMBL/GenBank/DDBJ whole genome shotgun (WGS) entry which is preliminary data.</text>
</comment>
<reference evidence="4" key="1">
    <citation type="submission" date="2019-09" db="EMBL/GenBank/DDBJ databases">
        <title>Draft genome information of white flower Hibiscus syriacus.</title>
        <authorList>
            <person name="Kim Y.-M."/>
        </authorList>
    </citation>
    <scope>NUCLEOTIDE SEQUENCE [LARGE SCALE GENOMIC DNA]</scope>
    <source>
        <strain evidence="4">YM2019G1</strain>
    </source>
</reference>
<feature type="region of interest" description="Disordered" evidence="2">
    <location>
        <begin position="56"/>
        <end position="75"/>
    </location>
</feature>
<evidence type="ECO:0000256" key="3">
    <source>
        <dbReference type="SAM" id="Phobius"/>
    </source>
</evidence>
<keyword evidence="3" id="KW-0472">Membrane</keyword>
<feature type="region of interest" description="Disordered" evidence="2">
    <location>
        <begin position="196"/>
        <end position="230"/>
    </location>
</feature>
<organism evidence="4 5">
    <name type="scientific">Hibiscus syriacus</name>
    <name type="common">Rose of Sharon</name>
    <dbReference type="NCBI Taxonomy" id="106335"/>
    <lineage>
        <taxon>Eukaryota</taxon>
        <taxon>Viridiplantae</taxon>
        <taxon>Streptophyta</taxon>
        <taxon>Embryophyta</taxon>
        <taxon>Tracheophyta</taxon>
        <taxon>Spermatophyta</taxon>
        <taxon>Magnoliopsida</taxon>
        <taxon>eudicotyledons</taxon>
        <taxon>Gunneridae</taxon>
        <taxon>Pentapetalae</taxon>
        <taxon>rosids</taxon>
        <taxon>malvids</taxon>
        <taxon>Malvales</taxon>
        <taxon>Malvaceae</taxon>
        <taxon>Malvoideae</taxon>
        <taxon>Hibiscus</taxon>
    </lineage>
</organism>
<keyword evidence="3" id="KW-1133">Transmembrane helix</keyword>
<feature type="compositionally biased region" description="Polar residues" evidence="2">
    <location>
        <begin position="196"/>
        <end position="208"/>
    </location>
</feature>
<dbReference type="AlphaFoldDB" id="A0A6A2Z737"/>
<dbReference type="InterPro" id="IPR039204">
    <property type="entry name" value="MRS2-like"/>
</dbReference>
<evidence type="ECO:0000313" key="4">
    <source>
        <dbReference type="EMBL" id="KAE8687698.1"/>
    </source>
</evidence>
<dbReference type="EMBL" id="VEPZ02001200">
    <property type="protein sequence ID" value="KAE8687698.1"/>
    <property type="molecule type" value="Genomic_DNA"/>
</dbReference>
<evidence type="ECO:0000313" key="5">
    <source>
        <dbReference type="Proteomes" id="UP000436088"/>
    </source>
</evidence>
<dbReference type="PANTHER" id="PTHR13890">
    <property type="entry name" value="RNA SPLICING PROTEIN MRS2, MITOCHONDRIAL"/>
    <property type="match status" value="1"/>
</dbReference>
<dbReference type="PANTHER" id="PTHR13890:SF35">
    <property type="entry name" value="MAGNESIUM TRANSPORTER MRS2-3"/>
    <property type="match status" value="1"/>
</dbReference>
<feature type="compositionally biased region" description="Acidic residues" evidence="2">
    <location>
        <begin position="215"/>
        <end position="230"/>
    </location>
</feature>